<dbReference type="InterPro" id="IPR000182">
    <property type="entry name" value="GNAT_dom"/>
</dbReference>
<evidence type="ECO:0000313" key="3">
    <source>
        <dbReference type="Proteomes" id="UP000093366"/>
    </source>
</evidence>
<dbReference type="GO" id="GO:0016747">
    <property type="term" value="F:acyltransferase activity, transferring groups other than amino-acyl groups"/>
    <property type="evidence" value="ECO:0007669"/>
    <property type="project" value="InterPro"/>
</dbReference>
<feature type="domain" description="N-acetyltransferase" evidence="1">
    <location>
        <begin position="8"/>
        <end position="167"/>
    </location>
</feature>
<sequence>MTLSTPRLKLRLLTNSDWLFFKNLNQNQQTMQYVADIEDEQTLSALFESRITAREKGQEGWLSFVIEMADTNELVGLHGLKMITEGQSQAEIGFMLHPAFQGRGLAYEATKAIIDFAFKELNYEALIATVTAGNIASVNLLEKLGFTHIETIKNNYQINGRWYDDLILVLRQS</sequence>
<dbReference type="Proteomes" id="UP000093366">
    <property type="component" value="Unassembled WGS sequence"/>
</dbReference>
<dbReference type="RefSeq" id="WP_065790706.1">
    <property type="nucleotide sequence ID" value="NZ_MAUJ01000003.1"/>
</dbReference>
<dbReference type="PROSITE" id="PS51186">
    <property type="entry name" value="GNAT"/>
    <property type="match status" value="1"/>
</dbReference>
<dbReference type="OrthoDB" id="7852312at2"/>
<dbReference type="Gene3D" id="3.40.630.30">
    <property type="match status" value="1"/>
</dbReference>
<reference evidence="3" key="1">
    <citation type="submission" date="2016-07" db="EMBL/GenBank/DDBJ databases">
        <authorList>
            <person name="Florea S."/>
            <person name="Webb J.S."/>
            <person name="Jaromczyk J."/>
            <person name="Schardl C.L."/>
        </authorList>
    </citation>
    <scope>NUCLEOTIDE SEQUENCE [LARGE SCALE GENOMIC DNA]</scope>
    <source>
        <strain evidence="3">IPB1</strain>
    </source>
</reference>
<accession>A0A1C0TQZ2</accession>
<evidence type="ECO:0000259" key="1">
    <source>
        <dbReference type="PROSITE" id="PS51186"/>
    </source>
</evidence>
<dbReference type="EMBL" id="MAUJ01000003">
    <property type="protein sequence ID" value="OCQ21340.1"/>
    <property type="molecule type" value="Genomic_DNA"/>
</dbReference>
<evidence type="ECO:0000313" key="2">
    <source>
        <dbReference type="EMBL" id="OCQ21340.1"/>
    </source>
</evidence>
<dbReference type="AlphaFoldDB" id="A0A1C0TQZ2"/>
<gene>
    <name evidence="2" type="ORF">A7985_12020</name>
</gene>
<dbReference type="InterPro" id="IPR016181">
    <property type="entry name" value="Acyl_CoA_acyltransferase"/>
</dbReference>
<dbReference type="InterPro" id="IPR051531">
    <property type="entry name" value="N-acetyltransferase"/>
</dbReference>
<dbReference type="Pfam" id="PF13302">
    <property type="entry name" value="Acetyltransf_3"/>
    <property type="match status" value="1"/>
</dbReference>
<dbReference type="SUPFAM" id="SSF55729">
    <property type="entry name" value="Acyl-CoA N-acyltransferases (Nat)"/>
    <property type="match status" value="1"/>
</dbReference>
<dbReference type="PANTHER" id="PTHR43792">
    <property type="entry name" value="GNAT FAMILY, PUTATIVE (AFU_ORTHOLOGUE AFUA_3G00765)-RELATED-RELATED"/>
    <property type="match status" value="1"/>
</dbReference>
<dbReference type="PANTHER" id="PTHR43792:SF1">
    <property type="entry name" value="N-ACETYLTRANSFERASE DOMAIN-CONTAINING PROTEIN"/>
    <property type="match status" value="1"/>
</dbReference>
<protein>
    <recommendedName>
        <fullName evidence="1">N-acetyltransferase domain-containing protein</fullName>
    </recommendedName>
</protein>
<organism evidence="2 3">
    <name type="scientific">Pseudoalteromonas luteoviolacea</name>
    <dbReference type="NCBI Taxonomy" id="43657"/>
    <lineage>
        <taxon>Bacteria</taxon>
        <taxon>Pseudomonadati</taxon>
        <taxon>Pseudomonadota</taxon>
        <taxon>Gammaproteobacteria</taxon>
        <taxon>Alteromonadales</taxon>
        <taxon>Pseudoalteromonadaceae</taxon>
        <taxon>Pseudoalteromonas</taxon>
    </lineage>
</organism>
<comment type="caution">
    <text evidence="2">The sequence shown here is derived from an EMBL/GenBank/DDBJ whole genome shotgun (WGS) entry which is preliminary data.</text>
</comment>
<proteinExistence type="predicted"/>
<dbReference type="CDD" id="cd04301">
    <property type="entry name" value="NAT_SF"/>
    <property type="match status" value="1"/>
</dbReference>
<name>A0A1C0TQZ2_9GAMM</name>